<protein>
    <submittedName>
        <fullName evidence="2">Uncharacterized protein</fullName>
    </submittedName>
</protein>
<dbReference type="EMBL" id="KQ247026">
    <property type="protein sequence ID" value="KNC72454.1"/>
    <property type="molecule type" value="Genomic_DNA"/>
</dbReference>
<keyword evidence="3" id="KW-1185">Reference proteome</keyword>
<organism evidence="2 3">
    <name type="scientific">Sphaeroforma arctica JP610</name>
    <dbReference type="NCBI Taxonomy" id="667725"/>
    <lineage>
        <taxon>Eukaryota</taxon>
        <taxon>Ichthyosporea</taxon>
        <taxon>Ichthyophonida</taxon>
        <taxon>Sphaeroforma</taxon>
    </lineage>
</organism>
<dbReference type="RefSeq" id="XP_014146356.1">
    <property type="nucleotide sequence ID" value="XM_014290881.1"/>
</dbReference>
<dbReference type="AlphaFoldDB" id="A0A0L0F737"/>
<feature type="compositionally biased region" description="Polar residues" evidence="1">
    <location>
        <begin position="37"/>
        <end position="55"/>
    </location>
</feature>
<name>A0A0L0F737_9EUKA</name>
<sequence>GPPKPGVQPNPFGSDPDFSIGMSPMSHASTDRLGVANSGTNTGMGIASRDSSGSVMSAAVAEMSQAQQM</sequence>
<proteinExistence type="predicted"/>
<dbReference type="Proteomes" id="UP000054560">
    <property type="component" value="Unassembled WGS sequence"/>
</dbReference>
<evidence type="ECO:0000313" key="3">
    <source>
        <dbReference type="Proteomes" id="UP000054560"/>
    </source>
</evidence>
<accession>A0A0L0F737</accession>
<feature type="region of interest" description="Disordered" evidence="1">
    <location>
        <begin position="1"/>
        <end position="69"/>
    </location>
</feature>
<feature type="non-terminal residue" evidence="2">
    <location>
        <position position="1"/>
    </location>
</feature>
<dbReference type="GeneID" id="25915492"/>
<gene>
    <name evidence="2" type="ORF">SARC_14988</name>
</gene>
<evidence type="ECO:0000256" key="1">
    <source>
        <dbReference type="SAM" id="MobiDB-lite"/>
    </source>
</evidence>
<evidence type="ECO:0000313" key="2">
    <source>
        <dbReference type="EMBL" id="KNC72454.1"/>
    </source>
</evidence>
<reference evidence="2 3" key="1">
    <citation type="submission" date="2011-02" db="EMBL/GenBank/DDBJ databases">
        <title>The Genome Sequence of Sphaeroforma arctica JP610.</title>
        <authorList>
            <consortium name="The Broad Institute Genome Sequencing Platform"/>
            <person name="Russ C."/>
            <person name="Cuomo C."/>
            <person name="Young S.K."/>
            <person name="Zeng Q."/>
            <person name="Gargeya S."/>
            <person name="Alvarado L."/>
            <person name="Berlin A."/>
            <person name="Chapman S.B."/>
            <person name="Chen Z."/>
            <person name="Freedman E."/>
            <person name="Gellesch M."/>
            <person name="Goldberg J."/>
            <person name="Griggs A."/>
            <person name="Gujja S."/>
            <person name="Heilman E."/>
            <person name="Heiman D."/>
            <person name="Howarth C."/>
            <person name="Mehta T."/>
            <person name="Neiman D."/>
            <person name="Pearson M."/>
            <person name="Roberts A."/>
            <person name="Saif S."/>
            <person name="Shea T."/>
            <person name="Shenoy N."/>
            <person name="Sisk P."/>
            <person name="Stolte C."/>
            <person name="Sykes S."/>
            <person name="White J."/>
            <person name="Yandava C."/>
            <person name="Burger G."/>
            <person name="Gray M.W."/>
            <person name="Holland P.W.H."/>
            <person name="King N."/>
            <person name="Lang F.B.F."/>
            <person name="Roger A.J."/>
            <person name="Ruiz-Trillo I."/>
            <person name="Haas B."/>
            <person name="Nusbaum C."/>
            <person name="Birren B."/>
        </authorList>
    </citation>
    <scope>NUCLEOTIDE SEQUENCE [LARGE SCALE GENOMIC DNA]</scope>
    <source>
        <strain evidence="2 3">JP610</strain>
    </source>
</reference>